<proteinExistence type="predicted"/>
<accession>A0A0A8YIN4</accession>
<organism evidence="2">
    <name type="scientific">Arundo donax</name>
    <name type="common">Giant reed</name>
    <name type="synonym">Donax arundinaceus</name>
    <dbReference type="NCBI Taxonomy" id="35708"/>
    <lineage>
        <taxon>Eukaryota</taxon>
        <taxon>Viridiplantae</taxon>
        <taxon>Streptophyta</taxon>
        <taxon>Embryophyta</taxon>
        <taxon>Tracheophyta</taxon>
        <taxon>Spermatophyta</taxon>
        <taxon>Magnoliopsida</taxon>
        <taxon>Liliopsida</taxon>
        <taxon>Poales</taxon>
        <taxon>Poaceae</taxon>
        <taxon>PACMAD clade</taxon>
        <taxon>Arundinoideae</taxon>
        <taxon>Arundineae</taxon>
        <taxon>Arundo</taxon>
    </lineage>
</organism>
<name>A0A0A8YIN4_ARUDO</name>
<dbReference type="EMBL" id="GBRH01272064">
    <property type="protein sequence ID" value="JAD25831.1"/>
    <property type="molecule type" value="Transcribed_RNA"/>
</dbReference>
<protein>
    <submittedName>
        <fullName evidence="2">Uncharacterized protein</fullName>
    </submittedName>
</protein>
<evidence type="ECO:0000313" key="2">
    <source>
        <dbReference type="EMBL" id="JAD25831.1"/>
    </source>
</evidence>
<feature type="compositionally biased region" description="Basic residues" evidence="1">
    <location>
        <begin position="1"/>
        <end position="10"/>
    </location>
</feature>
<reference evidence="2" key="1">
    <citation type="submission" date="2014-09" db="EMBL/GenBank/DDBJ databases">
        <authorList>
            <person name="Magalhaes I.L.F."/>
            <person name="Oliveira U."/>
            <person name="Santos F.R."/>
            <person name="Vidigal T.H.D.A."/>
            <person name="Brescovit A.D."/>
            <person name="Santos A.J."/>
        </authorList>
    </citation>
    <scope>NUCLEOTIDE SEQUENCE</scope>
    <source>
        <tissue evidence="2">Shoot tissue taken approximately 20 cm above the soil surface</tissue>
    </source>
</reference>
<evidence type="ECO:0000256" key="1">
    <source>
        <dbReference type="SAM" id="MobiDB-lite"/>
    </source>
</evidence>
<sequence length="47" mass="5741">MRMRERRRRMTMSSETMAGNLSRRRPHLPPRMEARLRMGMGLEKLRI</sequence>
<dbReference type="AlphaFoldDB" id="A0A0A8YIN4"/>
<reference evidence="2" key="2">
    <citation type="journal article" date="2015" name="Data Brief">
        <title>Shoot transcriptome of the giant reed, Arundo donax.</title>
        <authorList>
            <person name="Barrero R.A."/>
            <person name="Guerrero F.D."/>
            <person name="Moolhuijzen P."/>
            <person name="Goolsby J.A."/>
            <person name="Tidwell J."/>
            <person name="Bellgard S.E."/>
            <person name="Bellgard M.I."/>
        </authorList>
    </citation>
    <scope>NUCLEOTIDE SEQUENCE</scope>
    <source>
        <tissue evidence="2">Shoot tissue taken approximately 20 cm above the soil surface</tissue>
    </source>
</reference>
<feature type="region of interest" description="Disordered" evidence="1">
    <location>
        <begin position="1"/>
        <end position="47"/>
    </location>
</feature>